<proteinExistence type="predicted"/>
<keyword evidence="2" id="KW-1185">Reference proteome</keyword>
<sequence>MTASDSTPQTGGGLPVIQYWAEQTVSSQGVKLWQTLSHQVRLNSCHCDRREAIALRVSYDVRFPQADMKIC</sequence>
<evidence type="ECO:0000313" key="1">
    <source>
        <dbReference type="EMBL" id="MDJ1169224.1"/>
    </source>
</evidence>
<organism evidence="1 2">
    <name type="scientific">Roseofilum acuticapitatum BLCC-M154</name>
    <dbReference type="NCBI Taxonomy" id="3022444"/>
    <lineage>
        <taxon>Bacteria</taxon>
        <taxon>Bacillati</taxon>
        <taxon>Cyanobacteriota</taxon>
        <taxon>Cyanophyceae</taxon>
        <taxon>Desertifilales</taxon>
        <taxon>Desertifilaceae</taxon>
        <taxon>Roseofilum</taxon>
        <taxon>Roseofilum acuticapitatum</taxon>
    </lineage>
</organism>
<dbReference type="EMBL" id="JAQOSP010000051">
    <property type="protein sequence ID" value="MDJ1169224.1"/>
    <property type="molecule type" value="Genomic_DNA"/>
</dbReference>
<reference evidence="1 2" key="1">
    <citation type="submission" date="2023-01" db="EMBL/GenBank/DDBJ databases">
        <title>Novel diversity within Roseofilum (Cyanobacteria; Desertifilaceae) from marine benthic mats with descriptions of four novel species.</title>
        <authorList>
            <person name="Wang Y."/>
            <person name="Berthold D.E."/>
            <person name="Hu J."/>
            <person name="Lefler F.W."/>
            <person name="Laughinghouse H.D. IV."/>
        </authorList>
    </citation>
    <scope>NUCLEOTIDE SEQUENCE [LARGE SCALE GENOMIC DNA]</scope>
    <source>
        <strain evidence="1 2">BLCC-M154</strain>
    </source>
</reference>
<comment type="caution">
    <text evidence="1">The sequence shown here is derived from an EMBL/GenBank/DDBJ whole genome shotgun (WGS) entry which is preliminary data.</text>
</comment>
<dbReference type="RefSeq" id="WP_283752985.1">
    <property type="nucleotide sequence ID" value="NZ_JAQOSP010000051.1"/>
</dbReference>
<gene>
    <name evidence="1" type="ORF">PMG71_07285</name>
</gene>
<accession>A0ABT7AQQ6</accession>
<name>A0ABT7AQQ6_9CYAN</name>
<evidence type="ECO:0000313" key="2">
    <source>
        <dbReference type="Proteomes" id="UP001235303"/>
    </source>
</evidence>
<protein>
    <submittedName>
        <fullName evidence="1">Uncharacterized protein</fullName>
    </submittedName>
</protein>
<dbReference type="Proteomes" id="UP001235303">
    <property type="component" value="Unassembled WGS sequence"/>
</dbReference>